<evidence type="ECO:0000313" key="2">
    <source>
        <dbReference type="EMBL" id="MPC53103.1"/>
    </source>
</evidence>
<reference evidence="2 3" key="1">
    <citation type="submission" date="2019-05" db="EMBL/GenBank/DDBJ databases">
        <title>Another draft genome of Portunus trituberculatus and its Hox gene families provides insights of decapod evolution.</title>
        <authorList>
            <person name="Jeong J.-H."/>
            <person name="Song I."/>
            <person name="Kim S."/>
            <person name="Choi T."/>
            <person name="Kim D."/>
            <person name="Ryu S."/>
            <person name="Kim W."/>
        </authorList>
    </citation>
    <scope>NUCLEOTIDE SEQUENCE [LARGE SCALE GENOMIC DNA]</scope>
    <source>
        <tissue evidence="2">Muscle</tissue>
    </source>
</reference>
<proteinExistence type="predicted"/>
<gene>
    <name evidence="2" type="ORF">E2C01_046988</name>
</gene>
<dbReference type="EMBL" id="VSRR010011384">
    <property type="protein sequence ID" value="MPC53103.1"/>
    <property type="molecule type" value="Genomic_DNA"/>
</dbReference>
<sequence length="143" mass="15772">MTRVEGRGTGSVGSREPPPSHAGRMLSGSSRKVSEAPWTITRLPVHVQRLSALPHSILRHQVVEKGTFINAFFSPSIPVKRRNMKEEKAPLRVPSPRPATQCITSLYSPSSDGGERHLHKHNMKIIEIVKTVAINLLTSIEPS</sequence>
<comment type="caution">
    <text evidence="2">The sequence shown here is derived from an EMBL/GenBank/DDBJ whole genome shotgun (WGS) entry which is preliminary data.</text>
</comment>
<dbReference type="AlphaFoldDB" id="A0A5B7G769"/>
<keyword evidence="3" id="KW-1185">Reference proteome</keyword>
<accession>A0A5B7G769</accession>
<evidence type="ECO:0000313" key="3">
    <source>
        <dbReference type="Proteomes" id="UP000324222"/>
    </source>
</evidence>
<organism evidence="2 3">
    <name type="scientific">Portunus trituberculatus</name>
    <name type="common">Swimming crab</name>
    <name type="synonym">Neptunus trituberculatus</name>
    <dbReference type="NCBI Taxonomy" id="210409"/>
    <lineage>
        <taxon>Eukaryota</taxon>
        <taxon>Metazoa</taxon>
        <taxon>Ecdysozoa</taxon>
        <taxon>Arthropoda</taxon>
        <taxon>Crustacea</taxon>
        <taxon>Multicrustacea</taxon>
        <taxon>Malacostraca</taxon>
        <taxon>Eumalacostraca</taxon>
        <taxon>Eucarida</taxon>
        <taxon>Decapoda</taxon>
        <taxon>Pleocyemata</taxon>
        <taxon>Brachyura</taxon>
        <taxon>Eubrachyura</taxon>
        <taxon>Portunoidea</taxon>
        <taxon>Portunidae</taxon>
        <taxon>Portuninae</taxon>
        <taxon>Portunus</taxon>
    </lineage>
</organism>
<name>A0A5B7G769_PORTR</name>
<evidence type="ECO:0000256" key="1">
    <source>
        <dbReference type="SAM" id="MobiDB-lite"/>
    </source>
</evidence>
<protein>
    <submittedName>
        <fullName evidence="2">Uncharacterized protein</fullName>
    </submittedName>
</protein>
<feature type="region of interest" description="Disordered" evidence="1">
    <location>
        <begin position="1"/>
        <end position="33"/>
    </location>
</feature>
<dbReference type="Proteomes" id="UP000324222">
    <property type="component" value="Unassembled WGS sequence"/>
</dbReference>